<gene>
    <name evidence="3" type="ORF">SteCoe_10720</name>
</gene>
<comment type="caution">
    <text evidence="3">The sequence shown here is derived from an EMBL/GenBank/DDBJ whole genome shotgun (WGS) entry which is preliminary data.</text>
</comment>
<dbReference type="OrthoDB" id="325417at2759"/>
<feature type="region of interest" description="Disordered" evidence="2">
    <location>
        <begin position="298"/>
        <end position="328"/>
    </location>
</feature>
<feature type="compositionally biased region" description="Polar residues" evidence="2">
    <location>
        <begin position="301"/>
        <end position="319"/>
    </location>
</feature>
<dbReference type="Proteomes" id="UP000187209">
    <property type="component" value="Unassembled WGS sequence"/>
</dbReference>
<sequence length="369" mass="43731">MDHTEDSDNEFWEDMNSSHILRSSEVANRLMNVRKSKANIIPSKSPLLEKNILEKDYYQDKISRIRESKDVEVKQHVIITKNYIKKEYNAKFFDAKEKYKEDLFEIKRQCANLTESLQDKDIFMNFLCQIIADIGIYITNARISKTKTKNITKNEPKTFNEEHYVQQIQILINQIEFLKDTCSIYKGEIDKVKAKVYQAKENCKNIEKNLKEEIEKLNGVIKQKEIDYEVKIKQFHLDFEKYKKEITFEHQVKDEIVERQKVYIESLQDELKNAKMVLQNRRLRMKFYEKLDDYVKDHEQTTSPKNNKSVAISRNTSSKIRSRDQSRSVCSRKRISEVITHQNGIFALKLGFPDFSNGDKPSFSGYPQF</sequence>
<keyword evidence="1" id="KW-0175">Coiled coil</keyword>
<accession>A0A1R2CF10</accession>
<keyword evidence="4" id="KW-1185">Reference proteome</keyword>
<protein>
    <submittedName>
        <fullName evidence="3">Uncharacterized protein</fullName>
    </submittedName>
</protein>
<feature type="coiled-coil region" evidence="1">
    <location>
        <begin position="189"/>
        <end position="227"/>
    </location>
</feature>
<reference evidence="3 4" key="1">
    <citation type="submission" date="2016-11" db="EMBL/GenBank/DDBJ databases">
        <title>The macronuclear genome of Stentor coeruleus: a giant cell with tiny introns.</title>
        <authorList>
            <person name="Slabodnick M."/>
            <person name="Ruby J.G."/>
            <person name="Reiff S.B."/>
            <person name="Swart E.C."/>
            <person name="Gosai S."/>
            <person name="Prabakaran S."/>
            <person name="Witkowska E."/>
            <person name="Larue G.E."/>
            <person name="Fisher S."/>
            <person name="Freeman R.M."/>
            <person name="Gunawardena J."/>
            <person name="Chu W."/>
            <person name="Stover N.A."/>
            <person name="Gregory B.D."/>
            <person name="Nowacki M."/>
            <person name="Derisi J."/>
            <person name="Roy S.W."/>
            <person name="Marshall W.F."/>
            <person name="Sood P."/>
        </authorList>
    </citation>
    <scope>NUCLEOTIDE SEQUENCE [LARGE SCALE GENOMIC DNA]</scope>
    <source>
        <strain evidence="3">WM001</strain>
    </source>
</reference>
<evidence type="ECO:0000313" key="3">
    <source>
        <dbReference type="EMBL" id="OMJ87545.1"/>
    </source>
</evidence>
<dbReference type="EMBL" id="MPUH01000174">
    <property type="protein sequence ID" value="OMJ87545.1"/>
    <property type="molecule type" value="Genomic_DNA"/>
</dbReference>
<organism evidence="3 4">
    <name type="scientific">Stentor coeruleus</name>
    <dbReference type="NCBI Taxonomy" id="5963"/>
    <lineage>
        <taxon>Eukaryota</taxon>
        <taxon>Sar</taxon>
        <taxon>Alveolata</taxon>
        <taxon>Ciliophora</taxon>
        <taxon>Postciliodesmatophora</taxon>
        <taxon>Heterotrichea</taxon>
        <taxon>Heterotrichida</taxon>
        <taxon>Stentoridae</taxon>
        <taxon>Stentor</taxon>
    </lineage>
</organism>
<evidence type="ECO:0000256" key="1">
    <source>
        <dbReference type="SAM" id="Coils"/>
    </source>
</evidence>
<name>A0A1R2CF10_9CILI</name>
<proteinExistence type="predicted"/>
<evidence type="ECO:0000313" key="4">
    <source>
        <dbReference type="Proteomes" id="UP000187209"/>
    </source>
</evidence>
<dbReference type="AlphaFoldDB" id="A0A1R2CF10"/>
<evidence type="ECO:0000256" key="2">
    <source>
        <dbReference type="SAM" id="MobiDB-lite"/>
    </source>
</evidence>